<sequence length="229" mass="26604">MDSISNKYFSIFSRNEVKRVLFLRMLRIGVKLDGSMKAMALWIWLENLGFQGIIHKLSCQADDCVFKVSNEANIFLNSLHIEDSPILQHLMPVFLDLFRVVFYLNNILLQKNRIAREVGETFNRVCTNVFEDVLRHHGICKKEIVPFEYINGGMSMGLCRRYGACVDKVHVHMPEGKEYERPNQPVFAKVLFNTSITPRLVLSDAKQVKFMVNGRPMWCKPYDIAKRSR</sequence>
<evidence type="ECO:0000313" key="1">
    <source>
        <dbReference type="EMBL" id="KAF5744278.1"/>
    </source>
</evidence>
<accession>A0A7J7DDE7</accession>
<dbReference type="EMBL" id="JAAARO010000008">
    <property type="protein sequence ID" value="KAF5744278.1"/>
    <property type="molecule type" value="Genomic_DNA"/>
</dbReference>
<dbReference type="InParanoid" id="A0A7J7DDE7"/>
<comment type="caution">
    <text evidence="1">The sequence shown here is derived from an EMBL/GenBank/DDBJ whole genome shotgun (WGS) entry which is preliminary data.</text>
</comment>
<proteinExistence type="predicted"/>
<keyword evidence="2" id="KW-1185">Reference proteome</keyword>
<dbReference type="Proteomes" id="UP000593562">
    <property type="component" value="Unassembled WGS sequence"/>
</dbReference>
<protein>
    <submittedName>
        <fullName evidence="1">Uncharacterized protein</fullName>
    </submittedName>
</protein>
<dbReference type="PANTHER" id="PTHR33527">
    <property type="entry name" value="OS07G0274300 PROTEIN"/>
    <property type="match status" value="1"/>
</dbReference>
<gene>
    <name evidence="1" type="ORF">HS088_TW08G00878</name>
</gene>
<evidence type="ECO:0000313" key="2">
    <source>
        <dbReference type="Proteomes" id="UP000593562"/>
    </source>
</evidence>
<name>A0A7J7DDE7_TRIWF</name>
<dbReference type="PANTHER" id="PTHR33527:SF45">
    <property type="entry name" value="RRM DOMAIN-CONTAINING PROTEIN"/>
    <property type="match status" value="1"/>
</dbReference>
<reference evidence="1 2" key="1">
    <citation type="journal article" date="2020" name="Nat. Commun.">
        <title>Genome of Tripterygium wilfordii and identification of cytochrome P450 involved in triptolide biosynthesis.</title>
        <authorList>
            <person name="Tu L."/>
            <person name="Su P."/>
            <person name="Zhang Z."/>
            <person name="Gao L."/>
            <person name="Wang J."/>
            <person name="Hu T."/>
            <person name="Zhou J."/>
            <person name="Zhang Y."/>
            <person name="Zhao Y."/>
            <person name="Liu Y."/>
            <person name="Song Y."/>
            <person name="Tong Y."/>
            <person name="Lu Y."/>
            <person name="Yang J."/>
            <person name="Xu C."/>
            <person name="Jia M."/>
            <person name="Peters R.J."/>
            <person name="Huang L."/>
            <person name="Gao W."/>
        </authorList>
    </citation>
    <scope>NUCLEOTIDE SEQUENCE [LARGE SCALE GENOMIC DNA]</scope>
    <source>
        <strain evidence="2">cv. XIE 37</strain>
        <tissue evidence="1">Leaf</tissue>
    </source>
</reference>
<dbReference type="AlphaFoldDB" id="A0A7J7DDE7"/>
<organism evidence="1 2">
    <name type="scientific">Tripterygium wilfordii</name>
    <name type="common">Thunder God vine</name>
    <dbReference type="NCBI Taxonomy" id="458696"/>
    <lineage>
        <taxon>Eukaryota</taxon>
        <taxon>Viridiplantae</taxon>
        <taxon>Streptophyta</taxon>
        <taxon>Embryophyta</taxon>
        <taxon>Tracheophyta</taxon>
        <taxon>Spermatophyta</taxon>
        <taxon>Magnoliopsida</taxon>
        <taxon>eudicotyledons</taxon>
        <taxon>Gunneridae</taxon>
        <taxon>Pentapetalae</taxon>
        <taxon>rosids</taxon>
        <taxon>fabids</taxon>
        <taxon>Celastrales</taxon>
        <taxon>Celastraceae</taxon>
        <taxon>Tripterygium</taxon>
    </lineage>
</organism>